<keyword evidence="1" id="KW-0812">Transmembrane</keyword>
<dbReference type="PANTHER" id="PTHR40465:SF1">
    <property type="entry name" value="DUF6534 DOMAIN-CONTAINING PROTEIN"/>
    <property type="match status" value="1"/>
</dbReference>
<comment type="caution">
    <text evidence="3">The sequence shown here is derived from an EMBL/GenBank/DDBJ whole genome shotgun (WGS) entry which is preliminary data.</text>
</comment>
<dbReference type="Pfam" id="PF20152">
    <property type="entry name" value="DUF6534"/>
    <property type="match status" value="1"/>
</dbReference>
<feature type="transmembrane region" description="Helical" evidence="1">
    <location>
        <begin position="98"/>
        <end position="121"/>
    </location>
</feature>
<evidence type="ECO:0000256" key="1">
    <source>
        <dbReference type="SAM" id="Phobius"/>
    </source>
</evidence>
<keyword evidence="1" id="KW-1133">Transmembrane helix</keyword>
<reference evidence="3" key="2">
    <citation type="journal article" date="2023" name="Proc. Natl. Acad. Sci. U.S.A.">
        <title>A global phylogenomic analysis of the shiitake genus Lentinula.</title>
        <authorList>
            <person name="Sierra-Patev S."/>
            <person name="Min B."/>
            <person name="Naranjo-Ortiz M."/>
            <person name="Looney B."/>
            <person name="Konkel Z."/>
            <person name="Slot J.C."/>
            <person name="Sakamoto Y."/>
            <person name="Steenwyk J.L."/>
            <person name="Rokas A."/>
            <person name="Carro J."/>
            <person name="Camarero S."/>
            <person name="Ferreira P."/>
            <person name="Molpeceres G."/>
            <person name="Ruiz-Duenas F.J."/>
            <person name="Serrano A."/>
            <person name="Henrissat B."/>
            <person name="Drula E."/>
            <person name="Hughes K.W."/>
            <person name="Mata J.L."/>
            <person name="Ishikawa N.K."/>
            <person name="Vargas-Isla R."/>
            <person name="Ushijima S."/>
            <person name="Smith C.A."/>
            <person name="Donoghue J."/>
            <person name="Ahrendt S."/>
            <person name="Andreopoulos W."/>
            <person name="He G."/>
            <person name="LaButti K."/>
            <person name="Lipzen A."/>
            <person name="Ng V."/>
            <person name="Riley R."/>
            <person name="Sandor L."/>
            <person name="Barry K."/>
            <person name="Martinez A.T."/>
            <person name="Xiao Y."/>
            <person name="Gibbons J.G."/>
            <person name="Terashima K."/>
            <person name="Grigoriev I.V."/>
            <person name="Hibbett D."/>
        </authorList>
    </citation>
    <scope>NUCLEOTIDE SEQUENCE</scope>
    <source>
        <strain evidence="3">Sp2 HRB7682 ss15</strain>
    </source>
</reference>
<accession>A0A9W8ZWJ1</accession>
<keyword evidence="1" id="KW-0472">Membrane</keyword>
<dbReference type="Proteomes" id="UP001150238">
    <property type="component" value="Unassembled WGS sequence"/>
</dbReference>
<feature type="transmembrane region" description="Helical" evidence="1">
    <location>
        <begin position="177"/>
        <end position="196"/>
    </location>
</feature>
<evidence type="ECO:0000259" key="2">
    <source>
        <dbReference type="Pfam" id="PF20152"/>
    </source>
</evidence>
<feature type="domain" description="DUF6534" evidence="2">
    <location>
        <begin position="184"/>
        <end position="271"/>
    </location>
</feature>
<dbReference type="PANTHER" id="PTHR40465">
    <property type="entry name" value="CHROMOSOME 1, WHOLE GENOME SHOTGUN SEQUENCE"/>
    <property type="match status" value="1"/>
</dbReference>
<feature type="transmembrane region" description="Helical" evidence="1">
    <location>
        <begin position="53"/>
        <end position="78"/>
    </location>
</feature>
<protein>
    <recommendedName>
        <fullName evidence="2">DUF6534 domain-containing protein</fullName>
    </recommendedName>
</protein>
<dbReference type="AlphaFoldDB" id="A0A9W8ZWJ1"/>
<name>A0A9W8ZWJ1_9AGAR</name>
<gene>
    <name evidence="3" type="ORF">C8J55DRAFT_201863</name>
</gene>
<feature type="transmembrane region" description="Helical" evidence="1">
    <location>
        <begin position="133"/>
        <end position="157"/>
    </location>
</feature>
<reference evidence="3" key="1">
    <citation type="submission" date="2022-08" db="EMBL/GenBank/DDBJ databases">
        <authorList>
            <consortium name="DOE Joint Genome Institute"/>
            <person name="Min B."/>
            <person name="Riley R."/>
            <person name="Sierra-Patev S."/>
            <person name="Naranjo-Ortiz M."/>
            <person name="Looney B."/>
            <person name="Konkel Z."/>
            <person name="Slot J.C."/>
            <person name="Sakamoto Y."/>
            <person name="Steenwyk J.L."/>
            <person name="Rokas A."/>
            <person name="Carro J."/>
            <person name="Camarero S."/>
            <person name="Ferreira P."/>
            <person name="Molpeceres G."/>
            <person name="Ruiz-Duenas F.J."/>
            <person name="Serrano A."/>
            <person name="Henrissat B."/>
            <person name="Drula E."/>
            <person name="Hughes K.W."/>
            <person name="Mata J.L."/>
            <person name="Ishikawa N.K."/>
            <person name="Vargas-Isla R."/>
            <person name="Ushijima S."/>
            <person name="Smith C.A."/>
            <person name="Ahrendt S."/>
            <person name="Andreopoulos W."/>
            <person name="He G."/>
            <person name="Labutti K."/>
            <person name="Lipzen A."/>
            <person name="Ng V."/>
            <person name="Sandor L."/>
            <person name="Barry K."/>
            <person name="Martinez A.T."/>
            <person name="Xiao Y."/>
            <person name="Gibbons J.G."/>
            <person name="Terashima K."/>
            <person name="Hibbett D.S."/>
            <person name="Grigoriev I.V."/>
        </authorList>
    </citation>
    <scope>NUCLEOTIDE SEQUENCE</scope>
    <source>
        <strain evidence="3">Sp2 HRB7682 ss15</strain>
    </source>
</reference>
<feature type="transmembrane region" description="Helical" evidence="1">
    <location>
        <begin position="217"/>
        <end position="242"/>
    </location>
</feature>
<organism evidence="3 4">
    <name type="scientific">Lentinula lateritia</name>
    <dbReference type="NCBI Taxonomy" id="40482"/>
    <lineage>
        <taxon>Eukaryota</taxon>
        <taxon>Fungi</taxon>
        <taxon>Dikarya</taxon>
        <taxon>Basidiomycota</taxon>
        <taxon>Agaricomycotina</taxon>
        <taxon>Agaricomycetes</taxon>
        <taxon>Agaricomycetidae</taxon>
        <taxon>Agaricales</taxon>
        <taxon>Marasmiineae</taxon>
        <taxon>Omphalotaceae</taxon>
        <taxon>Lentinula</taxon>
    </lineage>
</organism>
<feature type="transmembrane region" description="Helical" evidence="1">
    <location>
        <begin position="20"/>
        <end position="41"/>
    </location>
</feature>
<dbReference type="InterPro" id="IPR045339">
    <property type="entry name" value="DUF6534"/>
</dbReference>
<dbReference type="EMBL" id="JANVFS010000037">
    <property type="protein sequence ID" value="KAJ4468665.1"/>
    <property type="molecule type" value="Genomic_DNA"/>
</dbReference>
<sequence length="350" mass="38271">MSSPPTPEQVAQASITFTGPILMAGFLHWGLFGAFFTQLYNYTSSSRSKYDNFIVKSFVYVTILIQLSAIFFITHTIWGTLVLNFGVVAVVTHVPWSVPLALLTTGISTSLAQMFFSWRIYTLSGGATKGGAVLIGFLGIAIMISTMQFSACLAFNVKFYLISRNFELVPSLNKISEVWLASAVIGDWINGVTFVVMMRRERKNSAFPLTKALLDRIIINFVESGLITATLALADLIVFLVLPTTTVRVTLEFTLGPLYANVMMANLNSREKIGQAARALEMNTFTSSSHGSQSRPAVQIIQNPNTFSTSVGHTTDLGRVRLDTSVIHHSDDGVLYNSDTNLDAKLASLA</sequence>
<evidence type="ECO:0000313" key="4">
    <source>
        <dbReference type="Proteomes" id="UP001150238"/>
    </source>
</evidence>
<proteinExistence type="predicted"/>
<evidence type="ECO:0000313" key="3">
    <source>
        <dbReference type="EMBL" id="KAJ4468665.1"/>
    </source>
</evidence>